<evidence type="ECO:0000256" key="3">
    <source>
        <dbReference type="ARBA" id="ARBA00022552"/>
    </source>
</evidence>
<feature type="domain" description="U3 small nucleolar RNA-associated protein 6 N-terminal" evidence="6">
    <location>
        <begin position="8"/>
        <end position="79"/>
    </location>
</feature>
<comment type="subcellular location">
    <subcellularLocation>
        <location evidence="1">Nucleus</location>
        <location evidence="1">Nucleolus</location>
    </subcellularLocation>
</comment>
<name>A4RSX1_OSTLU</name>
<keyword evidence="4" id="KW-0677">Repeat</keyword>
<dbReference type="Proteomes" id="UP000001568">
    <property type="component" value="Chromosome 2"/>
</dbReference>
<dbReference type="EMBL" id="CP000582">
    <property type="protein sequence ID" value="ABO94466.1"/>
    <property type="molecule type" value="Genomic_DNA"/>
</dbReference>
<dbReference type="InterPro" id="IPR003107">
    <property type="entry name" value="HAT"/>
</dbReference>
<dbReference type="KEGG" id="olu:OSTLU_119550"/>
<dbReference type="PANTHER" id="PTHR23271:SF1">
    <property type="entry name" value="U3 SMALL NUCLEOLAR RNA-ASSOCIATED PROTEIN 6 HOMOLOG"/>
    <property type="match status" value="1"/>
</dbReference>
<dbReference type="GeneID" id="5000524"/>
<dbReference type="GO" id="GO:0000462">
    <property type="term" value="P:maturation of SSU-rRNA from tricistronic rRNA transcript (SSU-rRNA, 5.8S rRNA, LSU-rRNA)"/>
    <property type="evidence" value="ECO:0007669"/>
    <property type="project" value="InterPro"/>
</dbReference>
<dbReference type="PANTHER" id="PTHR23271">
    <property type="entry name" value="HEPATOCELLULAR CARCINOMA-ASSOCIATED ANTIGEN 66"/>
    <property type="match status" value="1"/>
</dbReference>
<evidence type="ECO:0000313" key="8">
    <source>
        <dbReference type="Proteomes" id="UP000001568"/>
    </source>
</evidence>
<dbReference type="AlphaFoldDB" id="A4RSX1"/>
<evidence type="ECO:0000256" key="2">
    <source>
        <dbReference type="ARBA" id="ARBA00010734"/>
    </source>
</evidence>
<evidence type="ECO:0000259" key="6">
    <source>
        <dbReference type="Pfam" id="PF08640"/>
    </source>
</evidence>
<dbReference type="RefSeq" id="XP_001416173.1">
    <property type="nucleotide sequence ID" value="XM_001416136.1"/>
</dbReference>
<evidence type="ECO:0000256" key="4">
    <source>
        <dbReference type="ARBA" id="ARBA00022737"/>
    </source>
</evidence>
<reference evidence="7 8" key="1">
    <citation type="journal article" date="2007" name="Proc. Natl. Acad. Sci. U.S.A.">
        <title>The tiny eukaryote Ostreococcus provides genomic insights into the paradox of plankton speciation.</title>
        <authorList>
            <person name="Palenik B."/>
            <person name="Grimwood J."/>
            <person name="Aerts A."/>
            <person name="Rouze P."/>
            <person name="Salamov A."/>
            <person name="Putnam N."/>
            <person name="Dupont C."/>
            <person name="Jorgensen R."/>
            <person name="Derelle E."/>
            <person name="Rombauts S."/>
            <person name="Zhou K."/>
            <person name="Otillar R."/>
            <person name="Merchant S.S."/>
            <person name="Podell S."/>
            <person name="Gaasterland T."/>
            <person name="Napoli C."/>
            <person name="Gendler K."/>
            <person name="Manuell A."/>
            <person name="Tai V."/>
            <person name="Vallon O."/>
            <person name="Piganeau G."/>
            <person name="Jancek S."/>
            <person name="Heijde M."/>
            <person name="Jabbari K."/>
            <person name="Bowler C."/>
            <person name="Lohr M."/>
            <person name="Robbens S."/>
            <person name="Werner G."/>
            <person name="Dubchak I."/>
            <person name="Pazour G.J."/>
            <person name="Ren Q."/>
            <person name="Paulsen I."/>
            <person name="Delwiche C."/>
            <person name="Schmutz J."/>
            <person name="Rokhsar D."/>
            <person name="Van de Peer Y."/>
            <person name="Moreau H."/>
            <person name="Grigoriev I.V."/>
        </authorList>
    </citation>
    <scope>NUCLEOTIDE SEQUENCE [LARGE SCALE GENOMIC DNA]</scope>
    <source>
        <strain evidence="7 8">CCE9901</strain>
    </source>
</reference>
<dbReference type="OMA" id="LEIMYAN"/>
<evidence type="ECO:0000313" key="7">
    <source>
        <dbReference type="EMBL" id="ABO94466.1"/>
    </source>
</evidence>
<keyword evidence="3" id="KW-0698">rRNA processing</keyword>
<accession>A4RSX1</accession>
<dbReference type="HOGENOM" id="CLU_779250_0_0_1"/>
<dbReference type="InterPro" id="IPR055347">
    <property type="entry name" value="UTP6_N"/>
</dbReference>
<dbReference type="STRING" id="436017.A4RSX1"/>
<dbReference type="OrthoDB" id="28112at2759"/>
<dbReference type="GO" id="GO:0030515">
    <property type="term" value="F:snoRNA binding"/>
    <property type="evidence" value="ECO:0007669"/>
    <property type="project" value="InterPro"/>
</dbReference>
<organism evidence="7 8">
    <name type="scientific">Ostreococcus lucimarinus (strain CCE9901)</name>
    <dbReference type="NCBI Taxonomy" id="436017"/>
    <lineage>
        <taxon>Eukaryota</taxon>
        <taxon>Viridiplantae</taxon>
        <taxon>Chlorophyta</taxon>
        <taxon>Mamiellophyceae</taxon>
        <taxon>Mamiellales</taxon>
        <taxon>Bathycoccaceae</taxon>
        <taxon>Ostreococcus</taxon>
    </lineage>
</organism>
<keyword evidence="8" id="KW-1185">Reference proteome</keyword>
<dbReference type="SUPFAM" id="SSF48452">
    <property type="entry name" value="TPR-like"/>
    <property type="match status" value="1"/>
</dbReference>
<dbReference type="GO" id="GO:0034388">
    <property type="term" value="C:Pwp2p-containing subcomplex of 90S preribosome"/>
    <property type="evidence" value="ECO:0007669"/>
    <property type="project" value="TreeGrafter"/>
</dbReference>
<dbReference type="Gene3D" id="1.25.40.10">
    <property type="entry name" value="Tetratricopeptide repeat domain"/>
    <property type="match status" value="1"/>
</dbReference>
<sequence length="394" mass="45145">MGDTSMVLERASQDLMKLELAGIITPQERKHIFSTRSKHENSLARQRGSSERAFLAYSSYELALETTLRLRMRKSRHHALASTVQQHVRRVLGRAVRQNTSSLHLWYVFVQYCEKHGSNKLLSRVLAKALRYHTDSVGLWLYAATFEFQKNLNVNAARAILQRALRNCAEKGDIWLAYFKMEIMYANVIKSRKAALLSQSLTEATESSKGGIQLKVEDGAIAFLVFHKGASQQERDSNLCLRMLCAAMGLHHASTLIERMLASRIAYEQETATVANFILHKKRTRATYRSLHKLLSTRDVSAHMVNQLHALRRTLEESELSTSTWSKLSFLLKRVHYSVEEKALQMLNKALVLHSLGVDTRFSKRQGAHAMITCFNFEEHEFLQKGHFFSARMY</sequence>
<keyword evidence="5" id="KW-0539">Nucleus</keyword>
<evidence type="ECO:0000256" key="1">
    <source>
        <dbReference type="ARBA" id="ARBA00004604"/>
    </source>
</evidence>
<dbReference type="GO" id="GO:0032040">
    <property type="term" value="C:small-subunit processome"/>
    <property type="evidence" value="ECO:0007669"/>
    <property type="project" value="TreeGrafter"/>
</dbReference>
<proteinExistence type="inferred from homology"/>
<dbReference type="InterPro" id="IPR011990">
    <property type="entry name" value="TPR-like_helical_dom_sf"/>
</dbReference>
<dbReference type="eggNOG" id="KOG2396">
    <property type="taxonomic scope" value="Eukaryota"/>
</dbReference>
<comment type="similarity">
    <text evidence="2">Belongs to the UTP6 family.</text>
</comment>
<dbReference type="SMART" id="SM00386">
    <property type="entry name" value="HAT"/>
    <property type="match status" value="3"/>
</dbReference>
<protein>
    <submittedName>
        <fullName evidence="7">U3 snoRNP protein Utp6p</fullName>
    </submittedName>
</protein>
<evidence type="ECO:0000256" key="5">
    <source>
        <dbReference type="ARBA" id="ARBA00023242"/>
    </source>
</evidence>
<dbReference type="Pfam" id="PF08640">
    <property type="entry name" value="U3_assoc_6"/>
    <property type="match status" value="1"/>
</dbReference>
<dbReference type="InterPro" id="IPR013949">
    <property type="entry name" value="Utp6"/>
</dbReference>
<dbReference type="Gramene" id="ABO94466">
    <property type="protein sequence ID" value="ABO94466"/>
    <property type="gene ID" value="OSTLU_119550"/>
</dbReference>
<gene>
    <name evidence="7" type="primary">Utp6</name>
    <name evidence="7" type="ORF">OSTLU_119550</name>
</gene>